<evidence type="ECO:0000313" key="2">
    <source>
        <dbReference type="EMBL" id="POR52786.1"/>
    </source>
</evidence>
<dbReference type="EMBL" id="PQGA01000004">
    <property type="protein sequence ID" value="POR52786.1"/>
    <property type="molecule type" value="Genomic_DNA"/>
</dbReference>
<feature type="transmembrane region" description="Helical" evidence="1">
    <location>
        <begin position="78"/>
        <end position="104"/>
    </location>
</feature>
<gene>
    <name evidence="2" type="ORF">B0G62_10483</name>
</gene>
<keyword evidence="1" id="KW-0812">Transmembrane</keyword>
<sequence length="121" mass="13501">MRWFYGLFSPIAEIALGWLWLVRGVDAGGRLLTLYWWCAVAALFGTTLIYVFAHWVSRPIPKGAPTPRAARYLMRALFFARVIAQVAIGCTSLAVLSLTAWLFARFAFLLATEGEKSRAST</sequence>
<dbReference type="AlphaFoldDB" id="A0A2S4MDG7"/>
<proteinExistence type="predicted"/>
<organism evidence="2 3">
    <name type="scientific">Paraburkholderia eburnea</name>
    <dbReference type="NCBI Taxonomy" id="1189126"/>
    <lineage>
        <taxon>Bacteria</taxon>
        <taxon>Pseudomonadati</taxon>
        <taxon>Pseudomonadota</taxon>
        <taxon>Betaproteobacteria</taxon>
        <taxon>Burkholderiales</taxon>
        <taxon>Burkholderiaceae</taxon>
        <taxon>Paraburkholderia</taxon>
    </lineage>
</organism>
<accession>A0A2S4MDG7</accession>
<keyword evidence="3" id="KW-1185">Reference proteome</keyword>
<evidence type="ECO:0000256" key="1">
    <source>
        <dbReference type="SAM" id="Phobius"/>
    </source>
</evidence>
<protein>
    <submittedName>
        <fullName evidence="2">Uncharacterized protein</fullName>
    </submittedName>
</protein>
<comment type="caution">
    <text evidence="2">The sequence shown here is derived from an EMBL/GenBank/DDBJ whole genome shotgun (WGS) entry which is preliminary data.</text>
</comment>
<evidence type="ECO:0000313" key="3">
    <source>
        <dbReference type="Proteomes" id="UP000237381"/>
    </source>
</evidence>
<keyword evidence="1" id="KW-1133">Transmembrane helix</keyword>
<feature type="transmembrane region" description="Helical" evidence="1">
    <location>
        <begin position="34"/>
        <end position="57"/>
    </location>
</feature>
<keyword evidence="1" id="KW-0472">Membrane</keyword>
<reference evidence="2 3" key="1">
    <citation type="submission" date="2018-01" db="EMBL/GenBank/DDBJ databases">
        <title>Genomic Encyclopedia of Type Strains, Phase III (KMG-III): the genomes of soil and plant-associated and newly described type strains.</title>
        <authorList>
            <person name="Whitman W."/>
        </authorList>
    </citation>
    <scope>NUCLEOTIDE SEQUENCE [LARGE SCALE GENOMIC DNA]</scope>
    <source>
        <strain evidence="2 3">JCM 18070</strain>
    </source>
</reference>
<dbReference type="Proteomes" id="UP000237381">
    <property type="component" value="Unassembled WGS sequence"/>
</dbReference>
<dbReference type="RefSeq" id="WP_103704196.1">
    <property type="nucleotide sequence ID" value="NZ_PQGA01000004.1"/>
</dbReference>
<name>A0A2S4MDG7_9BURK</name>